<sequence>MPRKSSQLPDGAPNTEGAPASGGVVAVDRALMLLKAFQEGDSSLTLADFAARTQQYKSTVLRLLASLQHFGFVQRNDDGRYRLGPEVARLARLYTGSFSLEPLVMPVLRDLVDRTRESAAFHVRQGDQRLCLYRIDSPQPIRDHIRAGDLLPLDRGAGGRVILAFEGARGEVYDQIRRDKVLALKGDREDGVAGVSAPVFGDQGQLLGALTLTLPTQRFQAEFKKVVRQAAEQLSQRLKA</sequence>
<comment type="caution">
    <text evidence="7">The sequence shown here is derived from an EMBL/GenBank/DDBJ whole genome shotgun (WGS) entry which is preliminary data.</text>
</comment>
<evidence type="ECO:0000256" key="3">
    <source>
        <dbReference type="ARBA" id="ARBA00023163"/>
    </source>
</evidence>
<proteinExistence type="predicted"/>
<dbReference type="Pfam" id="PF09339">
    <property type="entry name" value="HTH_IclR"/>
    <property type="match status" value="1"/>
</dbReference>
<evidence type="ECO:0000256" key="1">
    <source>
        <dbReference type="ARBA" id="ARBA00023015"/>
    </source>
</evidence>
<dbReference type="EMBL" id="QUSW01000003">
    <property type="protein sequence ID" value="RQP24545.1"/>
    <property type="molecule type" value="Genomic_DNA"/>
</dbReference>
<feature type="domain" description="IclR-ED" evidence="6">
    <location>
        <begin position="86"/>
        <end position="240"/>
    </location>
</feature>
<accession>A0A3N7K0K4</accession>
<evidence type="ECO:0000256" key="2">
    <source>
        <dbReference type="ARBA" id="ARBA00023125"/>
    </source>
</evidence>
<reference evidence="7 8" key="2">
    <citation type="submission" date="2018-12" db="EMBL/GenBank/DDBJ databases">
        <title>Rhizobacter gummiphilus sp. nov., a rubber-degrading bacterium isolated from the soil of a botanical garden in Japan.</title>
        <authorList>
            <person name="Shunsuke S.S."/>
        </authorList>
    </citation>
    <scope>NUCLEOTIDE SEQUENCE [LARGE SCALE GENOMIC DNA]</scope>
    <source>
        <strain evidence="7 8">S-16</strain>
    </source>
</reference>
<dbReference type="GO" id="GO:0003700">
    <property type="term" value="F:DNA-binding transcription factor activity"/>
    <property type="evidence" value="ECO:0007669"/>
    <property type="project" value="TreeGrafter"/>
</dbReference>
<dbReference type="SUPFAM" id="SSF46785">
    <property type="entry name" value="Winged helix' DNA-binding domain"/>
    <property type="match status" value="1"/>
</dbReference>
<dbReference type="Proteomes" id="UP000267464">
    <property type="component" value="Unassembled WGS sequence"/>
</dbReference>
<evidence type="ECO:0000313" key="8">
    <source>
        <dbReference type="Proteomes" id="UP000267464"/>
    </source>
</evidence>
<reference evidence="7 8" key="1">
    <citation type="submission" date="2018-08" db="EMBL/GenBank/DDBJ databases">
        <authorList>
            <person name="Khan S.A."/>
            <person name="Jeon C.O."/>
            <person name="Chun B.H."/>
            <person name="Jeong S.E."/>
        </authorList>
    </citation>
    <scope>NUCLEOTIDE SEQUENCE [LARGE SCALE GENOMIC DNA]</scope>
    <source>
        <strain evidence="7 8">S-16</strain>
    </source>
</reference>
<dbReference type="Gene3D" id="1.10.10.10">
    <property type="entry name" value="Winged helix-like DNA-binding domain superfamily/Winged helix DNA-binding domain"/>
    <property type="match status" value="1"/>
</dbReference>
<keyword evidence="2" id="KW-0238">DNA-binding</keyword>
<dbReference type="PROSITE" id="PS51077">
    <property type="entry name" value="HTH_ICLR"/>
    <property type="match status" value="1"/>
</dbReference>
<organism evidence="7 8">
    <name type="scientific">Piscinibacter terrae</name>
    <dbReference type="NCBI Taxonomy" id="2496871"/>
    <lineage>
        <taxon>Bacteria</taxon>
        <taxon>Pseudomonadati</taxon>
        <taxon>Pseudomonadota</taxon>
        <taxon>Betaproteobacteria</taxon>
        <taxon>Burkholderiales</taxon>
        <taxon>Sphaerotilaceae</taxon>
        <taxon>Piscinibacter</taxon>
    </lineage>
</organism>
<dbReference type="PANTHER" id="PTHR30136">
    <property type="entry name" value="HELIX-TURN-HELIX TRANSCRIPTIONAL REGULATOR, ICLR FAMILY"/>
    <property type="match status" value="1"/>
</dbReference>
<dbReference type="AlphaFoldDB" id="A0A3N7K0K4"/>
<feature type="region of interest" description="Disordered" evidence="4">
    <location>
        <begin position="1"/>
        <end position="20"/>
    </location>
</feature>
<dbReference type="PANTHER" id="PTHR30136:SF39">
    <property type="entry name" value="TRANSCRIPTIONAL REGULATORY PROTEIN"/>
    <property type="match status" value="1"/>
</dbReference>
<dbReference type="OrthoDB" id="5422805at2"/>
<dbReference type="InterPro" id="IPR036390">
    <property type="entry name" value="WH_DNA-bd_sf"/>
</dbReference>
<dbReference type="InterPro" id="IPR036388">
    <property type="entry name" value="WH-like_DNA-bd_sf"/>
</dbReference>
<keyword evidence="1" id="KW-0805">Transcription regulation</keyword>
<dbReference type="InterPro" id="IPR005471">
    <property type="entry name" value="Tscrpt_reg_IclR_N"/>
</dbReference>
<name>A0A3N7K0K4_9BURK</name>
<dbReference type="Gene3D" id="3.30.450.40">
    <property type="match status" value="2"/>
</dbReference>
<dbReference type="RefSeq" id="WP_124541082.1">
    <property type="nucleotide sequence ID" value="NZ_QUSW01000003.1"/>
</dbReference>
<keyword evidence="8" id="KW-1185">Reference proteome</keyword>
<evidence type="ECO:0000259" key="5">
    <source>
        <dbReference type="PROSITE" id="PS51077"/>
    </source>
</evidence>
<dbReference type="SMART" id="SM00346">
    <property type="entry name" value="HTH_ICLR"/>
    <property type="match status" value="1"/>
</dbReference>
<dbReference type="PROSITE" id="PS51078">
    <property type="entry name" value="ICLR_ED"/>
    <property type="match status" value="1"/>
</dbReference>
<evidence type="ECO:0000256" key="4">
    <source>
        <dbReference type="SAM" id="MobiDB-lite"/>
    </source>
</evidence>
<evidence type="ECO:0000313" key="7">
    <source>
        <dbReference type="EMBL" id="RQP24545.1"/>
    </source>
</evidence>
<dbReference type="Pfam" id="PF01614">
    <property type="entry name" value="IclR_C"/>
    <property type="match status" value="2"/>
</dbReference>
<keyword evidence="3" id="KW-0804">Transcription</keyword>
<dbReference type="InterPro" id="IPR014757">
    <property type="entry name" value="Tscrpt_reg_IclR_C"/>
</dbReference>
<evidence type="ECO:0000259" key="6">
    <source>
        <dbReference type="PROSITE" id="PS51078"/>
    </source>
</evidence>
<protein>
    <submittedName>
        <fullName evidence="7">IclR family transcriptional regulator</fullName>
    </submittedName>
</protein>
<dbReference type="GO" id="GO:0045892">
    <property type="term" value="P:negative regulation of DNA-templated transcription"/>
    <property type="evidence" value="ECO:0007669"/>
    <property type="project" value="TreeGrafter"/>
</dbReference>
<dbReference type="SUPFAM" id="SSF55781">
    <property type="entry name" value="GAF domain-like"/>
    <property type="match status" value="1"/>
</dbReference>
<dbReference type="InterPro" id="IPR029016">
    <property type="entry name" value="GAF-like_dom_sf"/>
</dbReference>
<gene>
    <name evidence="7" type="ORF">DZC73_14790</name>
</gene>
<dbReference type="InterPro" id="IPR050707">
    <property type="entry name" value="HTH_MetabolicPath_Reg"/>
</dbReference>
<feature type="domain" description="HTH iclR-type" evidence="5">
    <location>
        <begin position="24"/>
        <end position="85"/>
    </location>
</feature>
<dbReference type="GO" id="GO:0003677">
    <property type="term" value="F:DNA binding"/>
    <property type="evidence" value="ECO:0007669"/>
    <property type="project" value="UniProtKB-KW"/>
</dbReference>